<organism evidence="1">
    <name type="scientific">Batis maritima</name>
    <name type="common">Maritime saltwort</name>
    <dbReference type="NCBI Taxonomy" id="4436"/>
    <lineage>
        <taxon>Eukaryota</taxon>
        <taxon>Viridiplantae</taxon>
        <taxon>Streptophyta</taxon>
        <taxon>Embryophyta</taxon>
        <taxon>Tracheophyta</taxon>
        <taxon>Spermatophyta</taxon>
        <taxon>Magnoliopsida</taxon>
        <taxon>eudicotyledons</taxon>
        <taxon>Gunneridae</taxon>
        <taxon>Pentapetalae</taxon>
        <taxon>rosids</taxon>
        <taxon>malvids</taxon>
        <taxon>Brassicales</taxon>
        <taxon>Bataceae</taxon>
        <taxon>Batis</taxon>
    </lineage>
</organism>
<dbReference type="EMBL" id="KJ820684">
    <property type="protein sequence ID" value="AIC83315.1"/>
    <property type="molecule type" value="Genomic_DNA"/>
</dbReference>
<gene>
    <name evidence="1" type="primary">orf104a</name>
</gene>
<name>A0A068BBL0_BATMA</name>
<geneLocation type="mitochondrion" evidence="1"/>
<dbReference type="GeneID" id="19736899"/>
<dbReference type="AlphaFoldDB" id="A0A068BBL0"/>
<accession>A0A068BBL0</accession>
<dbReference type="RefSeq" id="YP_009045712.1">
    <property type="nucleotide sequence ID" value="NC_024429.1"/>
</dbReference>
<keyword evidence="1" id="KW-0496">Mitochondrion</keyword>
<protein>
    <submittedName>
        <fullName evidence="1">Orf104a</fullName>
    </submittedName>
</protein>
<sequence length="104" mass="11801">MQLPINANELFLLSACFVNCTPRLTPKFQYPPAKQVYRNANLFGETSRANTNSSCILFSNPTKSRGLLKVPRQARVPERSNKSNKVCIHSFIYTLNHPVFEASR</sequence>
<evidence type="ECO:0000313" key="1">
    <source>
        <dbReference type="EMBL" id="AIC83315.1"/>
    </source>
</evidence>
<proteinExistence type="predicted"/>
<reference evidence="1" key="1">
    <citation type="journal article" date="2014" name="Mitochondrion">
        <title>Comparative analysis of 11 Brassicales mitochondrial genomes and the mitochondrial transcriptome of Brassica oleracea.</title>
        <authorList>
            <person name="Grewe F."/>
            <person name="Edger P.P."/>
            <person name="Keren I."/>
            <person name="Sultan L."/>
            <person name="Pires J.C."/>
            <person name="Ostersetzer-Biran O."/>
            <person name="Mower J.P."/>
        </authorList>
    </citation>
    <scope>NUCLEOTIDE SEQUENCE</scope>
</reference>